<evidence type="ECO:0000256" key="1">
    <source>
        <dbReference type="ARBA" id="ARBA00022723"/>
    </source>
</evidence>
<dbReference type="PANTHER" id="PTHR23235:SF120">
    <property type="entry name" value="KRUPPEL-LIKE FACTOR 15"/>
    <property type="match status" value="1"/>
</dbReference>
<feature type="region of interest" description="Disordered" evidence="6">
    <location>
        <begin position="244"/>
        <end position="304"/>
    </location>
</feature>
<dbReference type="FunFam" id="3.30.160.60:FF:000125">
    <property type="entry name" value="Putative zinc finger protein 143"/>
    <property type="match status" value="1"/>
</dbReference>
<dbReference type="PROSITE" id="PS00028">
    <property type="entry name" value="ZINC_FINGER_C2H2_1"/>
    <property type="match status" value="1"/>
</dbReference>
<dbReference type="GO" id="GO:0000981">
    <property type="term" value="F:DNA-binding transcription factor activity, RNA polymerase II-specific"/>
    <property type="evidence" value="ECO:0007669"/>
    <property type="project" value="UniProtKB-ARBA"/>
</dbReference>
<feature type="domain" description="C2H2-type" evidence="7">
    <location>
        <begin position="470"/>
        <end position="490"/>
    </location>
</feature>
<evidence type="ECO:0000256" key="4">
    <source>
        <dbReference type="ARBA" id="ARBA00022833"/>
    </source>
</evidence>
<dbReference type="Pfam" id="PF00096">
    <property type="entry name" value="zf-C2H2"/>
    <property type="match status" value="2"/>
</dbReference>
<feature type="compositionally biased region" description="Polar residues" evidence="6">
    <location>
        <begin position="109"/>
        <end position="118"/>
    </location>
</feature>
<feature type="compositionally biased region" description="Low complexity" evidence="6">
    <location>
        <begin position="90"/>
        <end position="104"/>
    </location>
</feature>
<dbReference type="AlphaFoldDB" id="A0A9P6EIN9"/>
<dbReference type="PANTHER" id="PTHR23235">
    <property type="entry name" value="KRUEPPEL-LIKE TRANSCRIPTION FACTOR"/>
    <property type="match status" value="1"/>
</dbReference>
<dbReference type="PROSITE" id="PS50157">
    <property type="entry name" value="ZINC_FINGER_C2H2_2"/>
    <property type="match status" value="2"/>
</dbReference>
<evidence type="ECO:0000313" key="8">
    <source>
        <dbReference type="EMBL" id="KAF9529603.1"/>
    </source>
</evidence>
<proteinExistence type="predicted"/>
<keyword evidence="4" id="KW-0862">Zinc</keyword>
<sequence length="490" mass="53546">METISMFLDIDCAMDQGLPEFIEDKNTQSVNYVYASSGHAAKAYDFQLNPHSSSLSYDERWFEAVNWDLNDLASPPPNPGRASPRVENVSPPTSSCWSSSPRASCDASPDNSPTTINPLATLKSGFPLSTTVKLSDIRTDQGPEFGPISSSGVGQLDIPVSDASQQKRTNGRELPTTVNGWKNGSAAGRPVVRPTSFPNDRSRYGLTPPTAEYASSSWNAQQFPRSPSGTSTVTAAIEEALLESAAEDEDSNASDSDDYRPSRSPSVSRHSTRTSLSPPCFTSSKNPRFSRKTTSKKSSRKAKGSAALALAVVMQLGDAKRVAKTEADPDPGDEHYDPVKMYQDINGYEIIRKRKNQPIPLPIPIPNLNKKSRGRKVPFVANPEDLAAASSGLAGVTHSMVKIEDPDDDYILKTSRSKRRKITPAVPPVPPEDGLERSYVCVIPGCGKCFVRGEHLKRHVRSIHTHDKRCDKSFSRRDNLGQHVRLHLQS</sequence>
<evidence type="ECO:0000256" key="5">
    <source>
        <dbReference type="PROSITE-ProRule" id="PRU00042"/>
    </source>
</evidence>
<feature type="compositionally biased region" description="Polar residues" evidence="6">
    <location>
        <begin position="213"/>
        <end position="231"/>
    </location>
</feature>
<evidence type="ECO:0000256" key="3">
    <source>
        <dbReference type="ARBA" id="ARBA00022771"/>
    </source>
</evidence>
<accession>A0A9P6EIN9</accession>
<evidence type="ECO:0000259" key="7">
    <source>
        <dbReference type="PROSITE" id="PS50157"/>
    </source>
</evidence>
<gene>
    <name evidence="8" type="ORF">CPB83DRAFT_926443</name>
</gene>
<dbReference type="GO" id="GO:0000978">
    <property type="term" value="F:RNA polymerase II cis-regulatory region sequence-specific DNA binding"/>
    <property type="evidence" value="ECO:0007669"/>
    <property type="project" value="TreeGrafter"/>
</dbReference>
<feature type="region of interest" description="Disordered" evidence="6">
    <location>
        <begin position="73"/>
        <end position="119"/>
    </location>
</feature>
<dbReference type="InterPro" id="IPR036236">
    <property type="entry name" value="Znf_C2H2_sf"/>
</dbReference>
<dbReference type="InterPro" id="IPR013087">
    <property type="entry name" value="Znf_C2H2_type"/>
</dbReference>
<feature type="compositionally biased region" description="Low complexity" evidence="6">
    <location>
        <begin position="262"/>
        <end position="275"/>
    </location>
</feature>
<dbReference type="GO" id="GO:0008270">
    <property type="term" value="F:zinc ion binding"/>
    <property type="evidence" value="ECO:0007669"/>
    <property type="project" value="UniProtKB-KW"/>
</dbReference>
<reference evidence="8" key="1">
    <citation type="submission" date="2020-11" db="EMBL/GenBank/DDBJ databases">
        <authorList>
            <consortium name="DOE Joint Genome Institute"/>
            <person name="Ahrendt S."/>
            <person name="Riley R."/>
            <person name="Andreopoulos W."/>
            <person name="Labutti K."/>
            <person name="Pangilinan J."/>
            <person name="Ruiz-Duenas F.J."/>
            <person name="Barrasa J.M."/>
            <person name="Sanchez-Garcia M."/>
            <person name="Camarero S."/>
            <person name="Miyauchi S."/>
            <person name="Serrano A."/>
            <person name="Linde D."/>
            <person name="Babiker R."/>
            <person name="Drula E."/>
            <person name="Ayuso-Fernandez I."/>
            <person name="Pacheco R."/>
            <person name="Padilla G."/>
            <person name="Ferreira P."/>
            <person name="Barriuso J."/>
            <person name="Kellner H."/>
            <person name="Castanera R."/>
            <person name="Alfaro M."/>
            <person name="Ramirez L."/>
            <person name="Pisabarro A.G."/>
            <person name="Kuo A."/>
            <person name="Tritt A."/>
            <person name="Lipzen A."/>
            <person name="He G."/>
            <person name="Yan M."/>
            <person name="Ng V."/>
            <person name="Cullen D."/>
            <person name="Martin F."/>
            <person name="Rosso M.-N."/>
            <person name="Henrissat B."/>
            <person name="Hibbett D."/>
            <person name="Martinez A.T."/>
            <person name="Grigoriev I.V."/>
        </authorList>
    </citation>
    <scope>NUCLEOTIDE SEQUENCE</scope>
    <source>
        <strain evidence="8">CBS 506.95</strain>
    </source>
</reference>
<feature type="compositionally biased region" description="Polar residues" evidence="6">
    <location>
        <begin position="276"/>
        <end position="287"/>
    </location>
</feature>
<comment type="caution">
    <text evidence="8">The sequence shown here is derived from an EMBL/GenBank/DDBJ whole genome shotgun (WGS) entry which is preliminary data.</text>
</comment>
<dbReference type="Gene3D" id="3.30.160.60">
    <property type="entry name" value="Classic Zinc Finger"/>
    <property type="match status" value="1"/>
</dbReference>
<dbReference type="EMBL" id="MU157845">
    <property type="protein sequence ID" value="KAF9529603.1"/>
    <property type="molecule type" value="Genomic_DNA"/>
</dbReference>
<name>A0A9P6EIN9_9AGAR</name>
<dbReference type="Proteomes" id="UP000807306">
    <property type="component" value="Unassembled WGS sequence"/>
</dbReference>
<feature type="domain" description="C2H2-type" evidence="7">
    <location>
        <begin position="439"/>
        <end position="469"/>
    </location>
</feature>
<evidence type="ECO:0000256" key="2">
    <source>
        <dbReference type="ARBA" id="ARBA00022737"/>
    </source>
</evidence>
<organism evidence="8 9">
    <name type="scientific">Crepidotus variabilis</name>
    <dbReference type="NCBI Taxonomy" id="179855"/>
    <lineage>
        <taxon>Eukaryota</taxon>
        <taxon>Fungi</taxon>
        <taxon>Dikarya</taxon>
        <taxon>Basidiomycota</taxon>
        <taxon>Agaricomycotina</taxon>
        <taxon>Agaricomycetes</taxon>
        <taxon>Agaricomycetidae</taxon>
        <taxon>Agaricales</taxon>
        <taxon>Agaricineae</taxon>
        <taxon>Crepidotaceae</taxon>
        <taxon>Crepidotus</taxon>
    </lineage>
</organism>
<evidence type="ECO:0000256" key="6">
    <source>
        <dbReference type="SAM" id="MobiDB-lite"/>
    </source>
</evidence>
<keyword evidence="9" id="KW-1185">Reference proteome</keyword>
<dbReference type="SUPFAM" id="SSF57667">
    <property type="entry name" value="beta-beta-alpha zinc fingers"/>
    <property type="match status" value="1"/>
</dbReference>
<feature type="compositionally biased region" description="Basic residues" evidence="6">
    <location>
        <begin position="288"/>
        <end position="303"/>
    </location>
</feature>
<keyword evidence="3 5" id="KW-0863">Zinc-finger</keyword>
<dbReference type="OrthoDB" id="6365676at2759"/>
<keyword evidence="1" id="KW-0479">Metal-binding</keyword>
<feature type="compositionally biased region" description="Acidic residues" evidence="6">
    <location>
        <begin position="245"/>
        <end position="256"/>
    </location>
</feature>
<keyword evidence="2" id="KW-0677">Repeat</keyword>
<protein>
    <recommendedName>
        <fullName evidence="7">C2H2-type domain-containing protein</fullName>
    </recommendedName>
</protein>
<evidence type="ECO:0000313" key="9">
    <source>
        <dbReference type="Proteomes" id="UP000807306"/>
    </source>
</evidence>
<feature type="region of interest" description="Disordered" evidence="6">
    <location>
        <begin position="162"/>
        <end position="231"/>
    </location>
</feature>
<dbReference type="SMART" id="SM00355">
    <property type="entry name" value="ZnF_C2H2"/>
    <property type="match status" value="2"/>
</dbReference>